<feature type="transmembrane region" description="Helical" evidence="6">
    <location>
        <begin position="473"/>
        <end position="493"/>
    </location>
</feature>
<dbReference type="VEuPathDB" id="CryptoDB:Cvel_1285"/>
<gene>
    <name evidence="8" type="ORF">Cvel_1285</name>
</gene>
<feature type="region of interest" description="Disordered" evidence="5">
    <location>
        <begin position="1"/>
        <end position="20"/>
    </location>
</feature>
<feature type="compositionally biased region" description="Polar residues" evidence="5">
    <location>
        <begin position="196"/>
        <end position="208"/>
    </location>
</feature>
<proteinExistence type="predicted"/>
<feature type="transmembrane region" description="Helical" evidence="6">
    <location>
        <begin position="243"/>
        <end position="267"/>
    </location>
</feature>
<name>A0A0G4HRH2_9ALVE</name>
<dbReference type="GO" id="GO:0016020">
    <property type="term" value="C:membrane"/>
    <property type="evidence" value="ECO:0007669"/>
    <property type="project" value="UniProtKB-SubCell"/>
</dbReference>
<feature type="compositionally biased region" description="Basic and acidic residues" evidence="5">
    <location>
        <begin position="84"/>
        <end position="96"/>
    </location>
</feature>
<evidence type="ECO:0000256" key="1">
    <source>
        <dbReference type="ARBA" id="ARBA00004141"/>
    </source>
</evidence>
<accession>A0A0G4HRH2</accession>
<dbReference type="InterPro" id="IPR037185">
    <property type="entry name" value="EmrE-like"/>
</dbReference>
<feature type="transmembrane region" description="Helical" evidence="6">
    <location>
        <begin position="530"/>
        <end position="549"/>
    </location>
</feature>
<dbReference type="PANTHER" id="PTHR22911">
    <property type="entry name" value="ACYL-MALONYL CONDENSING ENZYME-RELATED"/>
    <property type="match status" value="1"/>
</dbReference>
<dbReference type="SUPFAM" id="SSF103481">
    <property type="entry name" value="Multidrug resistance efflux transporter EmrE"/>
    <property type="match status" value="2"/>
</dbReference>
<feature type="domain" description="EamA" evidence="7">
    <location>
        <begin position="409"/>
        <end position="547"/>
    </location>
</feature>
<reference evidence="8" key="1">
    <citation type="submission" date="2014-11" db="EMBL/GenBank/DDBJ databases">
        <authorList>
            <person name="Otto D Thomas"/>
            <person name="Naeem Raeece"/>
        </authorList>
    </citation>
    <scope>NUCLEOTIDE SEQUENCE</scope>
</reference>
<feature type="compositionally biased region" description="Low complexity" evidence="5">
    <location>
        <begin position="97"/>
        <end position="106"/>
    </location>
</feature>
<evidence type="ECO:0000256" key="3">
    <source>
        <dbReference type="ARBA" id="ARBA00022989"/>
    </source>
</evidence>
<evidence type="ECO:0000313" key="8">
    <source>
        <dbReference type="EMBL" id="CEM46910.1"/>
    </source>
</evidence>
<evidence type="ECO:0000256" key="6">
    <source>
        <dbReference type="SAM" id="Phobius"/>
    </source>
</evidence>
<evidence type="ECO:0000256" key="4">
    <source>
        <dbReference type="ARBA" id="ARBA00023136"/>
    </source>
</evidence>
<organism evidence="8">
    <name type="scientific">Chromera velia CCMP2878</name>
    <dbReference type="NCBI Taxonomy" id="1169474"/>
    <lineage>
        <taxon>Eukaryota</taxon>
        <taxon>Sar</taxon>
        <taxon>Alveolata</taxon>
        <taxon>Colpodellida</taxon>
        <taxon>Chromeraceae</taxon>
        <taxon>Chromera</taxon>
    </lineage>
</organism>
<protein>
    <recommendedName>
        <fullName evidence="7">EamA domain-containing protein</fullName>
    </recommendedName>
</protein>
<evidence type="ECO:0000259" key="7">
    <source>
        <dbReference type="Pfam" id="PF00892"/>
    </source>
</evidence>
<feature type="compositionally biased region" description="Acidic residues" evidence="5">
    <location>
        <begin position="595"/>
        <end position="610"/>
    </location>
</feature>
<feature type="compositionally biased region" description="Basic and acidic residues" evidence="5">
    <location>
        <begin position="34"/>
        <end position="45"/>
    </location>
</feature>
<evidence type="ECO:0000256" key="5">
    <source>
        <dbReference type="SAM" id="MobiDB-lite"/>
    </source>
</evidence>
<feature type="domain" description="EamA" evidence="7">
    <location>
        <begin position="218"/>
        <end position="377"/>
    </location>
</feature>
<feature type="transmembrane region" description="Helical" evidence="6">
    <location>
        <begin position="336"/>
        <end position="354"/>
    </location>
</feature>
<feature type="transmembrane region" description="Helical" evidence="6">
    <location>
        <begin position="402"/>
        <end position="427"/>
    </location>
</feature>
<sequence>MQRNISEQSHHTRASLPQSEEVIQACWQDSRLEEAGSRGLLREEGTQGSPQSDTGGGREVRRPESEVMKKDTLARASVVSRAGGGEKEREREDALHGRASARALGRPPLPLPLPPLERPFPPPPPREESGSPWEGGGEGGLMASPVSCAECRTLVPSSGRVIGKVREGQMQTKEEGRERGEKGQTETGEDEDEGRTSPQARSGRSPASSSYRCLRSLAGLVCASAGALAIALLALMVELTVPHVGSVLVVIVVRAIVASLLSLICFYGGRLLELMRSGSEGKRDTGKGSEDEAETGGGIFGPKKYRKLLWIRGTLSGFAMNGFFFMLTQLPMGDSSAIFFTSPLLTAAFARLWLGETWHWLNWVSGVTSVIGVLIIARPNFLKAVLDPIGLPPSPTDESDHLIVPRWVAVLVGVMGALSSAIGLTILRKIRNVSFASNVFALSVMSGLMALGLLLGLDFFRPSVRDLAKVPPLAGWGGCVLVGVVGFCSQTLVTFGLKLEKAGPAVFALCLDVLFAFILQALVLKTAVGPGSLVGGGLIVLAVVLLFAAKMRTVRGGGEGESDGVMKGEEVETFQEKRLQGKPGTAGVGNSKEGIEEEDEDLEGGEETEKEFEKEARRERRRNSTASTTAELLFLSEVEPVKETQ</sequence>
<feature type="transmembrane region" description="Helical" evidence="6">
    <location>
        <begin position="439"/>
        <end position="461"/>
    </location>
</feature>
<dbReference type="PANTHER" id="PTHR22911:SF6">
    <property type="entry name" value="SOLUTE CARRIER FAMILY 35 MEMBER G1"/>
    <property type="match status" value="1"/>
</dbReference>
<keyword evidence="3 6" id="KW-1133">Transmembrane helix</keyword>
<feature type="region of interest" description="Disordered" evidence="5">
    <location>
        <begin position="574"/>
        <end position="645"/>
    </location>
</feature>
<feature type="region of interest" description="Disordered" evidence="5">
    <location>
        <begin position="34"/>
        <end position="141"/>
    </location>
</feature>
<dbReference type="InterPro" id="IPR000620">
    <property type="entry name" value="EamA_dom"/>
</dbReference>
<evidence type="ECO:0000256" key="2">
    <source>
        <dbReference type="ARBA" id="ARBA00022692"/>
    </source>
</evidence>
<feature type="transmembrane region" description="Helical" evidence="6">
    <location>
        <begin position="217"/>
        <end position="237"/>
    </location>
</feature>
<dbReference type="EMBL" id="CDMZ01003588">
    <property type="protein sequence ID" value="CEM46910.1"/>
    <property type="molecule type" value="Genomic_DNA"/>
</dbReference>
<feature type="region of interest" description="Disordered" evidence="5">
    <location>
        <begin position="160"/>
        <end position="208"/>
    </location>
</feature>
<feature type="compositionally biased region" description="Basic and acidic residues" evidence="5">
    <location>
        <begin position="164"/>
        <end position="184"/>
    </location>
</feature>
<feature type="transmembrane region" description="Helical" evidence="6">
    <location>
        <begin position="505"/>
        <end position="524"/>
    </location>
</feature>
<dbReference type="Pfam" id="PF00892">
    <property type="entry name" value="EamA"/>
    <property type="match status" value="2"/>
</dbReference>
<feature type="transmembrane region" description="Helical" evidence="6">
    <location>
        <begin position="361"/>
        <end position="382"/>
    </location>
</feature>
<comment type="subcellular location">
    <subcellularLocation>
        <location evidence="1">Membrane</location>
        <topology evidence="1">Multi-pass membrane protein</topology>
    </subcellularLocation>
</comment>
<feature type="compositionally biased region" description="Basic and acidic residues" evidence="5">
    <location>
        <begin position="56"/>
        <end position="73"/>
    </location>
</feature>
<feature type="compositionally biased region" description="Pro residues" evidence="5">
    <location>
        <begin position="107"/>
        <end position="124"/>
    </location>
</feature>
<dbReference type="AlphaFoldDB" id="A0A0G4HRH2"/>
<keyword evidence="2 6" id="KW-0812">Transmembrane</keyword>
<feature type="transmembrane region" description="Helical" evidence="6">
    <location>
        <begin position="309"/>
        <end position="330"/>
    </location>
</feature>
<keyword evidence="4 6" id="KW-0472">Membrane</keyword>